<accession>A0A2G9R4E9</accession>
<evidence type="ECO:0000313" key="3">
    <source>
        <dbReference type="Proteomes" id="UP000228934"/>
    </source>
</evidence>
<feature type="region of interest" description="Disordered" evidence="1">
    <location>
        <begin position="140"/>
        <end position="164"/>
    </location>
</feature>
<reference evidence="3" key="1">
    <citation type="journal article" date="2017" name="Nat. Commun.">
        <title>The North American bullfrog draft genome provides insight into hormonal regulation of long noncoding RNA.</title>
        <authorList>
            <person name="Hammond S.A."/>
            <person name="Warren R.L."/>
            <person name="Vandervalk B.P."/>
            <person name="Kucuk E."/>
            <person name="Khan H."/>
            <person name="Gibb E.A."/>
            <person name="Pandoh P."/>
            <person name="Kirk H."/>
            <person name="Zhao Y."/>
            <person name="Jones M."/>
            <person name="Mungall A.J."/>
            <person name="Coope R."/>
            <person name="Pleasance S."/>
            <person name="Moore R.A."/>
            <person name="Holt R.A."/>
            <person name="Round J.M."/>
            <person name="Ohora S."/>
            <person name="Walle B.V."/>
            <person name="Veldhoen N."/>
            <person name="Helbing C.C."/>
            <person name="Birol I."/>
        </authorList>
    </citation>
    <scope>NUCLEOTIDE SEQUENCE [LARGE SCALE GENOMIC DNA]</scope>
</reference>
<feature type="region of interest" description="Disordered" evidence="1">
    <location>
        <begin position="1"/>
        <end position="25"/>
    </location>
</feature>
<feature type="non-terminal residue" evidence="2">
    <location>
        <position position="288"/>
    </location>
</feature>
<name>A0A2G9R4E9_AQUCT</name>
<organism evidence="2 3">
    <name type="scientific">Aquarana catesbeiana</name>
    <name type="common">American bullfrog</name>
    <name type="synonym">Rana catesbeiana</name>
    <dbReference type="NCBI Taxonomy" id="8400"/>
    <lineage>
        <taxon>Eukaryota</taxon>
        <taxon>Metazoa</taxon>
        <taxon>Chordata</taxon>
        <taxon>Craniata</taxon>
        <taxon>Vertebrata</taxon>
        <taxon>Euteleostomi</taxon>
        <taxon>Amphibia</taxon>
        <taxon>Batrachia</taxon>
        <taxon>Anura</taxon>
        <taxon>Neobatrachia</taxon>
        <taxon>Ranoidea</taxon>
        <taxon>Ranidae</taxon>
        <taxon>Aquarana</taxon>
    </lineage>
</organism>
<dbReference type="AlphaFoldDB" id="A0A2G9R4E9"/>
<dbReference type="Proteomes" id="UP000228934">
    <property type="component" value="Unassembled WGS sequence"/>
</dbReference>
<dbReference type="EMBL" id="KV977156">
    <property type="protein sequence ID" value="PIO22734.1"/>
    <property type="molecule type" value="Genomic_DNA"/>
</dbReference>
<evidence type="ECO:0000313" key="2">
    <source>
        <dbReference type="EMBL" id="PIO22734.1"/>
    </source>
</evidence>
<proteinExistence type="predicted"/>
<protein>
    <submittedName>
        <fullName evidence="2">Uncharacterized protein</fullName>
    </submittedName>
</protein>
<gene>
    <name evidence="2" type="ORF">AB205_0182340</name>
</gene>
<keyword evidence="3" id="KW-1185">Reference proteome</keyword>
<evidence type="ECO:0000256" key="1">
    <source>
        <dbReference type="SAM" id="MobiDB-lite"/>
    </source>
</evidence>
<sequence length="288" mass="30958">GDLIDFSAEEEQPDEPPAEELVSGPNFSVLCPAPTAVSVELQGISPAEALVTGQRVQDLCPTPVAVPEGHGEKVAITSQQPDEGTEKKAASSLLQWQLHSLRGEEFSLLPQCYLRRMMWSPQQNGFQRCREEKQPFSLPNKGLCTRETIPVKGSSNSRRRPRMMTPTQLKRWQPGRVLPTSAQHWQQLQGAGAVSLPSQQLAGADGVGFTAEGLATGQSAAGLCPQLREDGFPVKVDGTSVSTCIRQGCWAVGPDAQKHDRLSSATLSSLLQLKGLQREGLAALSPSS</sequence>
<feature type="compositionally biased region" description="Acidic residues" evidence="1">
    <location>
        <begin position="7"/>
        <end position="18"/>
    </location>
</feature>
<feature type="non-terminal residue" evidence="2">
    <location>
        <position position="1"/>
    </location>
</feature>